<protein>
    <recommendedName>
        <fullName evidence="1">DUF7675 domain-containing protein</fullName>
    </recommendedName>
</protein>
<dbReference type="InterPro" id="IPR056092">
    <property type="entry name" value="DUF7675"/>
</dbReference>
<evidence type="ECO:0000259" key="1">
    <source>
        <dbReference type="Pfam" id="PF24723"/>
    </source>
</evidence>
<name>A0A1V3J032_9PAST</name>
<proteinExistence type="predicted"/>
<feature type="domain" description="DUF7675" evidence="1">
    <location>
        <begin position="17"/>
        <end position="71"/>
    </location>
</feature>
<dbReference type="STRING" id="1908264.BKK54_11140"/>
<dbReference type="EMBL" id="MLHN01000035">
    <property type="protein sequence ID" value="OOF48211.1"/>
    <property type="molecule type" value="Genomic_DNA"/>
</dbReference>
<evidence type="ECO:0000313" key="2">
    <source>
        <dbReference type="EMBL" id="OOF48211.1"/>
    </source>
</evidence>
<keyword evidence="3" id="KW-1185">Reference proteome</keyword>
<organism evidence="2 3">
    <name type="scientific">Rodentibacter genomosp. 1</name>
    <dbReference type="NCBI Taxonomy" id="1908264"/>
    <lineage>
        <taxon>Bacteria</taxon>
        <taxon>Pseudomonadati</taxon>
        <taxon>Pseudomonadota</taxon>
        <taxon>Gammaproteobacteria</taxon>
        <taxon>Pasteurellales</taxon>
        <taxon>Pasteurellaceae</taxon>
        <taxon>Rodentibacter</taxon>
    </lineage>
</organism>
<dbReference type="AlphaFoldDB" id="A0A1V3J032"/>
<dbReference type="Pfam" id="PF24723">
    <property type="entry name" value="DUF7675"/>
    <property type="match status" value="1"/>
</dbReference>
<reference evidence="2 3" key="1">
    <citation type="submission" date="2016-10" db="EMBL/GenBank/DDBJ databases">
        <title>Rodentibacter gen. nov. and new species.</title>
        <authorList>
            <person name="Christensen H."/>
        </authorList>
    </citation>
    <scope>NUCLEOTIDE SEQUENCE [LARGE SCALE GENOMIC DNA]</scope>
    <source>
        <strain evidence="3">ppn416</strain>
    </source>
</reference>
<evidence type="ECO:0000313" key="3">
    <source>
        <dbReference type="Proteomes" id="UP000188481"/>
    </source>
</evidence>
<dbReference type="Proteomes" id="UP000188481">
    <property type="component" value="Unassembled WGS sequence"/>
</dbReference>
<gene>
    <name evidence="2" type="ORF">BKK54_11140</name>
</gene>
<comment type="caution">
    <text evidence="2">The sequence shown here is derived from an EMBL/GenBank/DDBJ whole genome shotgun (WGS) entry which is preliminary data.</text>
</comment>
<accession>A0A1V3J032</accession>
<sequence>MDEGEEGEVIEIDENGWYKREKIDKVWYKYTPDAFGPIVFSFDKKVEFNFWADYPHKLTAEQKAIFDMENQELVKLKG</sequence>